<evidence type="ECO:0008006" key="5">
    <source>
        <dbReference type="Google" id="ProtNLM"/>
    </source>
</evidence>
<feature type="compositionally biased region" description="Polar residues" evidence="1">
    <location>
        <begin position="40"/>
        <end position="52"/>
    </location>
</feature>
<evidence type="ECO:0000256" key="2">
    <source>
        <dbReference type="SAM" id="Phobius"/>
    </source>
</evidence>
<keyword evidence="2" id="KW-1133">Transmembrane helix</keyword>
<gene>
    <name evidence="3" type="ORF">CYNAS_LOCUS18162</name>
</gene>
<keyword evidence="2" id="KW-0472">Membrane</keyword>
<feature type="transmembrane region" description="Helical" evidence="2">
    <location>
        <begin position="137"/>
        <end position="155"/>
    </location>
</feature>
<dbReference type="AlphaFoldDB" id="A0AA36H9N4"/>
<evidence type="ECO:0000313" key="3">
    <source>
        <dbReference type="EMBL" id="CAJ0606179.1"/>
    </source>
</evidence>
<protein>
    <recommendedName>
        <fullName evidence="5">Transmembrane protein</fullName>
    </recommendedName>
</protein>
<dbReference type="Proteomes" id="UP001176961">
    <property type="component" value="Unassembled WGS sequence"/>
</dbReference>
<evidence type="ECO:0000313" key="4">
    <source>
        <dbReference type="Proteomes" id="UP001176961"/>
    </source>
</evidence>
<proteinExistence type="predicted"/>
<accession>A0AA36H9N4</accession>
<feature type="transmembrane region" description="Helical" evidence="2">
    <location>
        <begin position="113"/>
        <end position="131"/>
    </location>
</feature>
<evidence type="ECO:0000256" key="1">
    <source>
        <dbReference type="SAM" id="MobiDB-lite"/>
    </source>
</evidence>
<feature type="transmembrane region" description="Helical" evidence="2">
    <location>
        <begin position="162"/>
        <end position="185"/>
    </location>
</feature>
<feature type="transmembrane region" description="Helical" evidence="2">
    <location>
        <begin position="191"/>
        <end position="215"/>
    </location>
</feature>
<keyword evidence="2" id="KW-0812">Transmembrane</keyword>
<dbReference type="EMBL" id="CATQJL010000316">
    <property type="protein sequence ID" value="CAJ0606179.1"/>
    <property type="molecule type" value="Genomic_DNA"/>
</dbReference>
<name>A0AA36H9N4_CYLNA</name>
<feature type="region of interest" description="Disordered" evidence="1">
    <location>
        <begin position="1"/>
        <end position="99"/>
    </location>
</feature>
<reference evidence="3" key="1">
    <citation type="submission" date="2023-07" db="EMBL/GenBank/DDBJ databases">
        <authorList>
            <consortium name="CYATHOMIX"/>
        </authorList>
    </citation>
    <scope>NUCLEOTIDE SEQUENCE</scope>
    <source>
        <strain evidence="3">N/A</strain>
    </source>
</reference>
<feature type="compositionally biased region" description="Basic and acidic residues" evidence="1">
    <location>
        <begin position="67"/>
        <end position="99"/>
    </location>
</feature>
<sequence>MGPIPETNKGDVAGASTPGFNREEGDASAEQNRKVASGESHPQITPNKSAESSFALEGLGSKPSTESTEKPKQSSTTSKEKESFNPDLDHTQDDQEVEKRSENIVAGLCKTDIYLEGLSIMLIGLALFSFLHKPVVAIMKLVFSVILSISIAFATRMKKARAMAAAEAFMGLAAISDVADILMAIDGNSSYGNSFLIVFTSLIRIAYMVHMFMVVRRMEMIYKEKQLLPIDL</sequence>
<comment type="caution">
    <text evidence="3">The sequence shown here is derived from an EMBL/GenBank/DDBJ whole genome shotgun (WGS) entry which is preliminary data.</text>
</comment>
<organism evidence="3 4">
    <name type="scientific">Cylicocyclus nassatus</name>
    <name type="common">Nematode worm</name>
    <dbReference type="NCBI Taxonomy" id="53992"/>
    <lineage>
        <taxon>Eukaryota</taxon>
        <taxon>Metazoa</taxon>
        <taxon>Ecdysozoa</taxon>
        <taxon>Nematoda</taxon>
        <taxon>Chromadorea</taxon>
        <taxon>Rhabditida</taxon>
        <taxon>Rhabditina</taxon>
        <taxon>Rhabditomorpha</taxon>
        <taxon>Strongyloidea</taxon>
        <taxon>Strongylidae</taxon>
        <taxon>Cylicocyclus</taxon>
    </lineage>
</organism>
<keyword evidence="4" id="KW-1185">Reference proteome</keyword>